<dbReference type="EMBL" id="DRDR01000023">
    <property type="protein sequence ID" value="HDL59921.1"/>
    <property type="molecule type" value="Genomic_DNA"/>
</dbReference>
<keyword evidence="6" id="KW-0479">Metal-binding</keyword>
<feature type="site" description="Interaction with target DNA" evidence="6">
    <location>
        <position position="72"/>
    </location>
</feature>
<dbReference type="Proteomes" id="UP000886381">
    <property type="component" value="Unassembled WGS sequence"/>
</dbReference>
<dbReference type="GO" id="GO:0003727">
    <property type="term" value="F:single-stranded RNA binding"/>
    <property type="evidence" value="ECO:0007669"/>
    <property type="project" value="TreeGrafter"/>
</dbReference>
<proteinExistence type="inferred from homology"/>
<dbReference type="AlphaFoldDB" id="A0A7V0Q7S2"/>
<keyword evidence="6" id="KW-0234">DNA repair</keyword>
<feature type="binding site" evidence="6">
    <location>
        <position position="102"/>
    </location>
    <ligand>
        <name>Mg(2+)</name>
        <dbReference type="ChEBI" id="CHEBI:18420"/>
    </ligand>
</feature>
<dbReference type="PANTHER" id="PTHR28511">
    <property type="entry name" value="ENDONUCLEASE V"/>
    <property type="match status" value="1"/>
</dbReference>
<dbReference type="HAMAP" id="MF_00801">
    <property type="entry name" value="Endonuclease_5"/>
    <property type="match status" value="1"/>
</dbReference>
<evidence type="ECO:0000256" key="2">
    <source>
        <dbReference type="ARBA" id="ARBA00022490"/>
    </source>
</evidence>
<evidence type="ECO:0000256" key="5">
    <source>
        <dbReference type="ARBA" id="ARBA00022801"/>
    </source>
</evidence>
<comment type="similarity">
    <text evidence="6">Belongs to the endonuclease V family.</text>
</comment>
<comment type="caution">
    <text evidence="7">The sequence shown here is derived from an EMBL/GenBank/DDBJ whole genome shotgun (WGS) entry which is preliminary data.</text>
</comment>
<dbReference type="EC" id="3.1.21.7" evidence="6"/>
<sequence length="217" mass="24460">MKKNLNVKKLRKLQELIQEKIQLRRLRSIVEYVGGCDVSYRGKIAVGCIVVMNSEFKIIEVSCYSGKVDFPYIPTFLSFRELPFLYRAFRKLTVKPTVLLVDGQGIAHPRGIGLASHMGLLTKKPTIGVAKNPLVGSFELPEPTKGSFRYIYSESGEVIGAVLRTRASVKPVYVSPGHLIDLLSSIEIVMKYTTKYRLPEPLRIAHIYSKKEFRNAA</sequence>
<organism evidence="7">
    <name type="scientific">candidate division WOR-3 bacterium</name>
    <dbReference type="NCBI Taxonomy" id="2052148"/>
    <lineage>
        <taxon>Bacteria</taxon>
        <taxon>Bacteria division WOR-3</taxon>
    </lineage>
</organism>
<dbReference type="Gene3D" id="3.30.2170.10">
    <property type="entry name" value="archaeoglobus fulgidus dsm 4304 superfamily"/>
    <property type="match status" value="1"/>
</dbReference>
<keyword evidence="5 6" id="KW-0378">Hydrolase</keyword>
<keyword evidence="2 6" id="KW-0963">Cytoplasm</keyword>
<evidence type="ECO:0000256" key="4">
    <source>
        <dbReference type="ARBA" id="ARBA00022759"/>
    </source>
</evidence>
<comment type="catalytic activity">
    <reaction evidence="6">
        <text>Endonucleolytic cleavage at apurinic or apyrimidinic sites to products with a 5'-phosphate.</text>
        <dbReference type="EC" id="3.1.21.7"/>
    </reaction>
</comment>
<evidence type="ECO:0000256" key="3">
    <source>
        <dbReference type="ARBA" id="ARBA00022722"/>
    </source>
</evidence>
<comment type="subcellular location">
    <subcellularLocation>
        <location evidence="1 6">Cytoplasm</location>
    </subcellularLocation>
</comment>
<dbReference type="Pfam" id="PF04493">
    <property type="entry name" value="Endonuclease_5"/>
    <property type="match status" value="1"/>
</dbReference>
<evidence type="ECO:0000313" key="7">
    <source>
        <dbReference type="EMBL" id="HDL59921.1"/>
    </source>
</evidence>
<accession>A0A7V0Q7S2</accession>
<keyword evidence="6" id="KW-0227">DNA damage</keyword>
<name>A0A7V0Q7S2_UNCW3</name>
<reference evidence="7" key="1">
    <citation type="journal article" date="2020" name="mSystems">
        <title>Genome- and Community-Level Interaction Insights into Carbon Utilization and Element Cycling Functions of Hydrothermarchaeota in Hydrothermal Sediment.</title>
        <authorList>
            <person name="Zhou Z."/>
            <person name="Liu Y."/>
            <person name="Xu W."/>
            <person name="Pan J."/>
            <person name="Luo Z.H."/>
            <person name="Li M."/>
        </authorList>
    </citation>
    <scope>NUCLEOTIDE SEQUENCE [LARGE SCALE GENOMIC DNA]</scope>
    <source>
        <strain evidence="7">HyVt-28</strain>
    </source>
</reference>
<gene>
    <name evidence="6" type="primary">nfi</name>
    <name evidence="7" type="ORF">ENH14_00535</name>
</gene>
<keyword evidence="4 6" id="KW-0255">Endonuclease</keyword>
<protein>
    <recommendedName>
        <fullName evidence="6">Endonuclease V</fullName>
        <ecNumber evidence="6">3.1.21.7</ecNumber>
    </recommendedName>
    <alternativeName>
        <fullName evidence="6">Deoxyinosine 3'endonuclease</fullName>
    </alternativeName>
    <alternativeName>
        <fullName evidence="6">Deoxyribonuclease V</fullName>
        <shortName evidence="6">DNase V</shortName>
    </alternativeName>
</protein>
<dbReference type="GO" id="GO:0000287">
    <property type="term" value="F:magnesium ion binding"/>
    <property type="evidence" value="ECO:0007669"/>
    <property type="project" value="UniProtKB-UniRule"/>
</dbReference>
<dbReference type="CDD" id="cd06559">
    <property type="entry name" value="Endonuclease_V"/>
    <property type="match status" value="1"/>
</dbReference>
<dbReference type="InterPro" id="IPR007581">
    <property type="entry name" value="Endonuclease-V"/>
</dbReference>
<dbReference type="GO" id="GO:0006281">
    <property type="term" value="P:DNA repair"/>
    <property type="evidence" value="ECO:0007669"/>
    <property type="project" value="UniProtKB-UniRule"/>
</dbReference>
<feature type="binding site" evidence="6">
    <location>
        <position position="37"/>
    </location>
    <ligand>
        <name>Mg(2+)</name>
        <dbReference type="ChEBI" id="CHEBI:18420"/>
    </ligand>
</feature>
<evidence type="ECO:0000256" key="6">
    <source>
        <dbReference type="HAMAP-Rule" id="MF_00801"/>
    </source>
</evidence>
<dbReference type="GO" id="GO:0016891">
    <property type="term" value="F:RNA endonuclease activity producing 5'-phosphomonoesters, hydrolytic mechanism"/>
    <property type="evidence" value="ECO:0007669"/>
    <property type="project" value="TreeGrafter"/>
</dbReference>
<comment type="function">
    <text evidence="6">DNA repair enzyme involved in the repair of deaminated bases. Selectively cleaves double-stranded DNA at the second phosphodiester bond 3' to a deoxyinosine leaving behind the intact lesion on the nicked DNA.</text>
</comment>
<dbReference type="GO" id="GO:0005737">
    <property type="term" value="C:cytoplasm"/>
    <property type="evidence" value="ECO:0007669"/>
    <property type="project" value="UniProtKB-SubCell"/>
</dbReference>
<evidence type="ECO:0000256" key="1">
    <source>
        <dbReference type="ARBA" id="ARBA00004496"/>
    </source>
</evidence>
<dbReference type="GO" id="GO:0043737">
    <property type="term" value="F:deoxyribonuclease V activity"/>
    <property type="evidence" value="ECO:0007669"/>
    <property type="project" value="UniProtKB-UniRule"/>
</dbReference>
<dbReference type="PANTHER" id="PTHR28511:SF1">
    <property type="entry name" value="ENDONUCLEASE V"/>
    <property type="match status" value="1"/>
</dbReference>
<keyword evidence="6" id="KW-0460">Magnesium</keyword>
<keyword evidence="3 6" id="KW-0540">Nuclease</keyword>
<comment type="cofactor">
    <cofactor evidence="6">
        <name>Mg(2+)</name>
        <dbReference type="ChEBI" id="CHEBI:18420"/>
    </cofactor>
</comment>